<feature type="region of interest" description="Disordered" evidence="1">
    <location>
        <begin position="269"/>
        <end position="295"/>
    </location>
</feature>
<dbReference type="OMA" id="PDSIYEP"/>
<organism evidence="3 4">
    <name type="scientific">Lucilia cuprina</name>
    <name type="common">Green bottle fly</name>
    <name type="synonym">Australian sheep blowfly</name>
    <dbReference type="NCBI Taxonomy" id="7375"/>
    <lineage>
        <taxon>Eukaryota</taxon>
        <taxon>Metazoa</taxon>
        <taxon>Ecdysozoa</taxon>
        <taxon>Arthropoda</taxon>
        <taxon>Hexapoda</taxon>
        <taxon>Insecta</taxon>
        <taxon>Pterygota</taxon>
        <taxon>Neoptera</taxon>
        <taxon>Endopterygota</taxon>
        <taxon>Diptera</taxon>
        <taxon>Brachycera</taxon>
        <taxon>Muscomorpha</taxon>
        <taxon>Oestroidea</taxon>
        <taxon>Calliphoridae</taxon>
        <taxon>Luciliinae</taxon>
        <taxon>Lucilia</taxon>
    </lineage>
</organism>
<feature type="compositionally biased region" description="Acidic residues" evidence="1">
    <location>
        <begin position="278"/>
        <end position="295"/>
    </location>
</feature>
<dbReference type="PANTHER" id="PTHR21505">
    <property type="entry name" value="MADF DOMAIN-CONTAINING PROTEIN-RELATED"/>
    <property type="match status" value="1"/>
</dbReference>
<dbReference type="STRING" id="7375.A0A0L0C9J6"/>
<evidence type="ECO:0000259" key="2">
    <source>
        <dbReference type="PROSITE" id="PS51029"/>
    </source>
</evidence>
<dbReference type="InterPro" id="IPR006578">
    <property type="entry name" value="MADF-dom"/>
</dbReference>
<evidence type="ECO:0000313" key="4">
    <source>
        <dbReference type="Proteomes" id="UP000037069"/>
    </source>
</evidence>
<dbReference type="Pfam" id="PF10545">
    <property type="entry name" value="MADF_DNA_bdg"/>
    <property type="match status" value="1"/>
</dbReference>
<protein>
    <recommendedName>
        <fullName evidence="2">MADF domain-containing protein</fullName>
    </recommendedName>
</protein>
<sequence>MSNFSKQHFGDIDIRQLIHHYKQYDCLWNFNSPDYKNKSSKQEAWSEIANYFQKDVNEVKRKVKYLRTAYVAEKKKVEASRKSGSNTPYKPSLFYYKDLNFLEDVVVWRKFGNDMEHNELEFENFQITAEAVDDEELMNYVNEEEDVDLKQPTINCKTETYIDPETESSPPRQIRSNPKISHPRTIAARPLKRKISPETKVNRSTSNIVTTFPTGSNSQCKNLYISFGKTISLQLQQLPFDVAIETMSEIHNMLTKNTLEHLRSTAVTNGHDSYTQSESEDSYSELIEEALNDSS</sequence>
<dbReference type="OrthoDB" id="6577442at2759"/>
<name>A0A0L0C9J6_LUCCU</name>
<comment type="caution">
    <text evidence="3">The sequence shown here is derived from an EMBL/GenBank/DDBJ whole genome shotgun (WGS) entry which is preliminary data.</text>
</comment>
<gene>
    <name evidence="3" type="ORF">FF38_02888</name>
</gene>
<dbReference type="Proteomes" id="UP000037069">
    <property type="component" value="Unassembled WGS sequence"/>
</dbReference>
<keyword evidence="4" id="KW-1185">Reference proteome</keyword>
<evidence type="ECO:0000256" key="1">
    <source>
        <dbReference type="SAM" id="MobiDB-lite"/>
    </source>
</evidence>
<dbReference type="PANTHER" id="PTHR21505:SF12">
    <property type="entry name" value="MADF DOMAIN-CONTAINING PROTEIN-RELATED"/>
    <property type="match status" value="1"/>
</dbReference>
<dbReference type="SMART" id="SM00595">
    <property type="entry name" value="MADF"/>
    <property type="match status" value="1"/>
</dbReference>
<dbReference type="EMBL" id="JRES01000736">
    <property type="protein sequence ID" value="KNC28880.1"/>
    <property type="molecule type" value="Genomic_DNA"/>
</dbReference>
<dbReference type="AlphaFoldDB" id="A0A0L0C9J6"/>
<evidence type="ECO:0000313" key="3">
    <source>
        <dbReference type="EMBL" id="KNC28880.1"/>
    </source>
</evidence>
<reference evidence="3 4" key="1">
    <citation type="journal article" date="2015" name="Nat. Commun.">
        <title>Lucilia cuprina genome unlocks parasitic fly biology to underpin future interventions.</title>
        <authorList>
            <person name="Anstead C.A."/>
            <person name="Korhonen P.K."/>
            <person name="Young N.D."/>
            <person name="Hall R.S."/>
            <person name="Jex A.R."/>
            <person name="Murali S.C."/>
            <person name="Hughes D.S."/>
            <person name="Lee S.F."/>
            <person name="Perry T."/>
            <person name="Stroehlein A.J."/>
            <person name="Ansell B.R."/>
            <person name="Breugelmans B."/>
            <person name="Hofmann A."/>
            <person name="Qu J."/>
            <person name="Dugan S."/>
            <person name="Lee S.L."/>
            <person name="Chao H."/>
            <person name="Dinh H."/>
            <person name="Han Y."/>
            <person name="Doddapaneni H.V."/>
            <person name="Worley K.C."/>
            <person name="Muzny D.M."/>
            <person name="Ioannidis P."/>
            <person name="Waterhouse R.M."/>
            <person name="Zdobnov E.M."/>
            <person name="James P.J."/>
            <person name="Bagnall N.H."/>
            <person name="Kotze A.C."/>
            <person name="Gibbs R.A."/>
            <person name="Richards S."/>
            <person name="Batterham P."/>
            <person name="Gasser R.B."/>
        </authorList>
    </citation>
    <scope>NUCLEOTIDE SEQUENCE [LARGE SCALE GENOMIC DNA]</scope>
    <source>
        <strain evidence="3 4">LS</strain>
        <tissue evidence="3">Full body</tissue>
    </source>
</reference>
<feature type="domain" description="MADF" evidence="2">
    <location>
        <begin position="16"/>
        <end position="107"/>
    </location>
</feature>
<proteinExistence type="predicted"/>
<dbReference type="PROSITE" id="PS51029">
    <property type="entry name" value="MADF"/>
    <property type="match status" value="1"/>
</dbReference>
<accession>A0A0L0C9J6</accession>